<evidence type="ECO:0000313" key="2">
    <source>
        <dbReference type="Proteomes" id="UP000018534"/>
    </source>
</evidence>
<name>V7IIW9_SALET</name>
<evidence type="ECO:0000313" key="1">
    <source>
        <dbReference type="EMBL" id="ETA85878.1"/>
    </source>
</evidence>
<protein>
    <submittedName>
        <fullName evidence="1">Uncharacterized protein</fullName>
    </submittedName>
</protein>
<dbReference type="AlphaFoldDB" id="V7IIW9"/>
<accession>V7IIW9</accession>
<reference evidence="1 2" key="1">
    <citation type="journal article" date="2014" name="Genome Announc.">
        <title>Whole-Genome Sequencing of Salmonella enterica subsp. enterica Serovar Cubana Strains Isolated from Agricultural Sources.</title>
        <authorList>
            <person name="Benahmed F.H."/>
            <person name="Gopinath G.R."/>
            <person name="Wang H."/>
            <person name="Jean-Gilles Beaubrun J."/>
            <person name="Grim C."/>
            <person name="Cheng C.M."/>
            <person name="McClelland M."/>
            <person name="Ayers S."/>
            <person name="Abbott J."/>
            <person name="Desai P."/>
            <person name="Frye J.G."/>
            <person name="Weinstock G."/>
            <person name="Hammack T.S."/>
            <person name="Hanes D.E."/>
            <person name="Rasmussen M.A."/>
            <person name="Davidson M.K."/>
        </authorList>
    </citation>
    <scope>NUCLEOTIDE SEQUENCE [LARGE SCALE GENOMIC DNA]</scope>
    <source>
        <strain evidence="1">76814</strain>
    </source>
</reference>
<dbReference type="Proteomes" id="UP000018534">
    <property type="component" value="Unassembled WGS sequence"/>
</dbReference>
<dbReference type="HOGENOM" id="CLU_2864640_0_0_6"/>
<gene>
    <name evidence="1" type="ORF">A628_04140</name>
</gene>
<comment type="caution">
    <text evidence="1">The sequence shown here is derived from an EMBL/GenBank/DDBJ whole genome shotgun (WGS) entry which is preliminary data.</text>
</comment>
<dbReference type="EMBL" id="AZGR01000104">
    <property type="protein sequence ID" value="ETA85878.1"/>
    <property type="molecule type" value="Genomic_DNA"/>
</dbReference>
<sequence length="64" mass="6929">MVSQLLNDGGGIHWLGFAGYRWEVALMPCAARERAQHQKDDAEFHGSPLSYGCRNAAPVAQATA</sequence>
<organism evidence="1 2">
    <name type="scientific">Salmonella enterica subsp. enterica serovar Cubana str. 76814</name>
    <dbReference type="NCBI Taxonomy" id="1192560"/>
    <lineage>
        <taxon>Bacteria</taxon>
        <taxon>Pseudomonadati</taxon>
        <taxon>Pseudomonadota</taxon>
        <taxon>Gammaproteobacteria</taxon>
        <taxon>Enterobacterales</taxon>
        <taxon>Enterobacteriaceae</taxon>
        <taxon>Salmonella</taxon>
    </lineage>
</organism>
<proteinExistence type="predicted"/>